<protein>
    <submittedName>
        <fullName evidence="4">Biotin-[acetyl-CoA-carboxylase] ligase</fullName>
    </submittedName>
</protein>
<evidence type="ECO:0000259" key="3">
    <source>
        <dbReference type="PROSITE" id="PS51733"/>
    </source>
</evidence>
<proteinExistence type="inferred from homology"/>
<accession>Q22AW0</accession>
<dbReference type="Pfam" id="PF03099">
    <property type="entry name" value="BPL_LplA_LipB"/>
    <property type="match status" value="1"/>
</dbReference>
<dbReference type="GO" id="GO:0004077">
    <property type="term" value="F:biotin--[biotin carboxyl-carrier protein] ligase activity"/>
    <property type="evidence" value="ECO:0007669"/>
    <property type="project" value="InterPro"/>
</dbReference>
<dbReference type="EMBL" id="GG662461">
    <property type="protein sequence ID" value="EAR82419.1"/>
    <property type="molecule type" value="Genomic_DNA"/>
</dbReference>
<sequence>MSQFTFEQIKQAGLPQHDSLRKEIVSFFQLNGYILVVDIPDLMSIQTKLYKEIECMNEQHHYKEMTYSNLGIEKQNEIFVYANNIYPLQNEELVKKVLKIKDQDSPEILQRVDANQNITKSEKDFADLSRQLFTLLLKLVFTKENGQAQANLDPKYKNLELLKIVTQSFEKSEVQKLKSIFDLTENANTIKKFISPDFGLGSLISHSTLDEQQTNEIQQNKNVVIQQNDNQQTSIHLKSTDAILTCGEFLSELSEGVIKKPKYFIQTQNINNCHNQQINQQFFYPNFNFGDLLQQSRPNTNQQSLGLYSLYSKNLISDWIYKHHQRMIDFQANEYIIQTLHQEELYPQINFTKKSFQKQENQIECFHFNLIDSTMNIAKFWKKVYVTEKISYAFLADQQFKGQGQHNNVWISPKGNCYVTFLVKYDPLLSYCLPQLSAISVIETLDLYIPQEKKQISPVLKWINDIFMNEKKISGVLCKVEDEHVSIGIGVNLNHSPVEIAGSTCLKSELSQQNDIDIFEFIQHLWTKLSNNLQKVSQQNSFQAILDKVQERMMYLNQKVKIYDLTLTNVLQEGIFKGLSEYGNAWLQSLSDPQEIEAIYEGRMRQF</sequence>
<dbReference type="OrthoDB" id="10250105at2759"/>
<organism evidence="4 5">
    <name type="scientific">Tetrahymena thermophila (strain SB210)</name>
    <dbReference type="NCBI Taxonomy" id="312017"/>
    <lineage>
        <taxon>Eukaryota</taxon>
        <taxon>Sar</taxon>
        <taxon>Alveolata</taxon>
        <taxon>Ciliophora</taxon>
        <taxon>Intramacronucleata</taxon>
        <taxon>Oligohymenophorea</taxon>
        <taxon>Hymenostomatida</taxon>
        <taxon>Tetrahymenina</taxon>
        <taxon>Tetrahymenidae</taxon>
        <taxon>Tetrahymena</taxon>
    </lineage>
</organism>
<dbReference type="PANTHER" id="PTHR12835">
    <property type="entry name" value="BIOTIN PROTEIN LIGASE"/>
    <property type="match status" value="1"/>
</dbReference>
<evidence type="ECO:0000313" key="5">
    <source>
        <dbReference type="Proteomes" id="UP000009168"/>
    </source>
</evidence>
<dbReference type="STRING" id="312017.Q22AW0"/>
<dbReference type="InterPro" id="IPR004143">
    <property type="entry name" value="BPL_LPL_catalytic"/>
</dbReference>
<dbReference type="KEGG" id="tet:TTHERM_01151480"/>
<dbReference type="InterPro" id="IPR045864">
    <property type="entry name" value="aa-tRNA-synth_II/BPL/LPL"/>
</dbReference>
<feature type="domain" description="BPL/LPL catalytic" evidence="3">
    <location>
        <begin position="360"/>
        <end position="537"/>
    </location>
</feature>
<dbReference type="GO" id="GO:0005737">
    <property type="term" value="C:cytoplasm"/>
    <property type="evidence" value="ECO:0007669"/>
    <property type="project" value="TreeGrafter"/>
</dbReference>
<dbReference type="PANTHER" id="PTHR12835:SF5">
    <property type="entry name" value="BIOTIN--PROTEIN LIGASE"/>
    <property type="match status" value="1"/>
</dbReference>
<dbReference type="SUPFAM" id="SSF55681">
    <property type="entry name" value="Class II aaRS and biotin synthetases"/>
    <property type="match status" value="1"/>
</dbReference>
<dbReference type="Proteomes" id="UP000009168">
    <property type="component" value="Unassembled WGS sequence"/>
</dbReference>
<dbReference type="InterPro" id="IPR004408">
    <property type="entry name" value="Biotin_CoA_COase_ligase"/>
</dbReference>
<dbReference type="HOGENOM" id="CLU_450191_0_0_1"/>
<evidence type="ECO:0000313" key="4">
    <source>
        <dbReference type="EMBL" id="EAR82419.1"/>
    </source>
</evidence>
<dbReference type="RefSeq" id="XP_001030082.1">
    <property type="nucleotide sequence ID" value="XM_001030082.1"/>
</dbReference>
<dbReference type="Gene3D" id="3.30.930.10">
    <property type="entry name" value="Bira Bifunctional Protein, Domain 2"/>
    <property type="match status" value="1"/>
</dbReference>
<dbReference type="AlphaFoldDB" id="Q22AW0"/>
<dbReference type="InParanoid" id="Q22AW0"/>
<gene>
    <name evidence="4" type="ORF">TTHERM_01151480</name>
</gene>
<dbReference type="GeneID" id="7830323"/>
<dbReference type="PROSITE" id="PS51733">
    <property type="entry name" value="BPL_LPL_CATALYTIC"/>
    <property type="match status" value="1"/>
</dbReference>
<dbReference type="NCBIfam" id="TIGR00121">
    <property type="entry name" value="birA_ligase"/>
    <property type="match status" value="1"/>
</dbReference>
<keyword evidence="2 4" id="KW-0436">Ligase</keyword>
<comment type="similarity">
    <text evidence="1">Belongs to the biotin--protein ligase family.</text>
</comment>
<keyword evidence="5" id="KW-1185">Reference proteome</keyword>
<dbReference type="eggNOG" id="KOG1536">
    <property type="taxonomic scope" value="Eukaryota"/>
</dbReference>
<name>Q22AW0_TETTS</name>
<evidence type="ECO:0000256" key="2">
    <source>
        <dbReference type="ARBA" id="ARBA00022598"/>
    </source>
</evidence>
<evidence type="ECO:0000256" key="1">
    <source>
        <dbReference type="ARBA" id="ARBA00009934"/>
    </source>
</evidence>
<reference evidence="5" key="1">
    <citation type="journal article" date="2006" name="PLoS Biol.">
        <title>Macronuclear genome sequence of the ciliate Tetrahymena thermophila, a model eukaryote.</title>
        <authorList>
            <person name="Eisen J.A."/>
            <person name="Coyne R.S."/>
            <person name="Wu M."/>
            <person name="Wu D."/>
            <person name="Thiagarajan M."/>
            <person name="Wortman J.R."/>
            <person name="Badger J.H."/>
            <person name="Ren Q."/>
            <person name="Amedeo P."/>
            <person name="Jones K.M."/>
            <person name="Tallon L.J."/>
            <person name="Delcher A.L."/>
            <person name="Salzberg S.L."/>
            <person name="Silva J.C."/>
            <person name="Haas B.J."/>
            <person name="Majoros W.H."/>
            <person name="Farzad M."/>
            <person name="Carlton J.M."/>
            <person name="Smith R.K. Jr."/>
            <person name="Garg J."/>
            <person name="Pearlman R.E."/>
            <person name="Karrer K.M."/>
            <person name="Sun L."/>
            <person name="Manning G."/>
            <person name="Elde N.C."/>
            <person name="Turkewitz A.P."/>
            <person name="Asai D.J."/>
            <person name="Wilkes D.E."/>
            <person name="Wang Y."/>
            <person name="Cai H."/>
            <person name="Collins K."/>
            <person name="Stewart B.A."/>
            <person name="Lee S.R."/>
            <person name="Wilamowska K."/>
            <person name="Weinberg Z."/>
            <person name="Ruzzo W.L."/>
            <person name="Wloga D."/>
            <person name="Gaertig J."/>
            <person name="Frankel J."/>
            <person name="Tsao C.-C."/>
            <person name="Gorovsky M.A."/>
            <person name="Keeling P.J."/>
            <person name="Waller R.F."/>
            <person name="Patron N.J."/>
            <person name="Cherry J.M."/>
            <person name="Stover N.A."/>
            <person name="Krieger C.J."/>
            <person name="del Toro C."/>
            <person name="Ryder H.F."/>
            <person name="Williamson S.C."/>
            <person name="Barbeau R.A."/>
            <person name="Hamilton E.P."/>
            <person name="Orias E."/>
        </authorList>
    </citation>
    <scope>NUCLEOTIDE SEQUENCE [LARGE SCALE GENOMIC DNA]</scope>
    <source>
        <strain evidence="5">SB210</strain>
    </source>
</reference>